<evidence type="ECO:0000256" key="11">
    <source>
        <dbReference type="PROSITE-ProRule" id="PRU00290"/>
    </source>
</evidence>
<dbReference type="GO" id="GO:0033106">
    <property type="term" value="C:cis-Golgi network membrane"/>
    <property type="evidence" value="ECO:0007669"/>
    <property type="project" value="EnsemblFungi"/>
</dbReference>
<dbReference type="InterPro" id="IPR011012">
    <property type="entry name" value="Longin-like_dom_sf"/>
</dbReference>
<protein>
    <recommendedName>
        <fullName evidence="10">Synaptobrevin homolog YKT6</fullName>
    </recommendedName>
</protein>
<evidence type="ECO:0000259" key="12">
    <source>
        <dbReference type="PROSITE" id="PS50859"/>
    </source>
</evidence>
<dbReference type="VEuPathDB" id="FungiDB:GVI51_D03443"/>
<evidence type="ECO:0000256" key="3">
    <source>
        <dbReference type="ARBA" id="ARBA00022475"/>
    </source>
</evidence>
<dbReference type="VEuPathDB" id="FungiDB:B1J91_D03498g"/>
<keyword evidence="3" id="KW-1003">Cell membrane</keyword>
<dbReference type="Gene3D" id="1.20.5.110">
    <property type="match status" value="1"/>
</dbReference>
<keyword evidence="8" id="KW-0449">Lipoprotein</keyword>
<dbReference type="InterPro" id="IPR010908">
    <property type="entry name" value="Longin_dom"/>
</dbReference>
<dbReference type="EMBL" id="LLZZ01000131">
    <property type="protein sequence ID" value="KTB01282.1"/>
    <property type="molecule type" value="Genomic_DNA"/>
</dbReference>
<name>A0A0W0E297_CANGB</name>
<dbReference type="SMART" id="SM01270">
    <property type="entry name" value="Longin"/>
    <property type="match status" value="1"/>
</dbReference>
<dbReference type="PROSITE" id="PS00417">
    <property type="entry name" value="SYNAPTOBREVIN"/>
    <property type="match status" value="1"/>
</dbReference>
<evidence type="ECO:0000256" key="6">
    <source>
        <dbReference type="ARBA" id="ARBA00023136"/>
    </source>
</evidence>
<dbReference type="AlphaFoldDB" id="A0A0W0E297"/>
<accession>A0A0W0E297</accession>
<dbReference type="CDD" id="cd14824">
    <property type="entry name" value="Longin"/>
    <property type="match status" value="1"/>
</dbReference>
<dbReference type="InterPro" id="IPR042855">
    <property type="entry name" value="V_SNARE_CC"/>
</dbReference>
<dbReference type="Pfam" id="PF13774">
    <property type="entry name" value="Longin"/>
    <property type="match status" value="1"/>
</dbReference>
<dbReference type="InterPro" id="IPR001388">
    <property type="entry name" value="Synaptobrevin-like"/>
</dbReference>
<comment type="subcellular location">
    <subcellularLocation>
        <location evidence="1">Cell membrane</location>
        <topology evidence="1">Lipid-anchor</topology>
        <orientation evidence="1">Cytoplasmic side</orientation>
    </subcellularLocation>
</comment>
<dbReference type="FunFam" id="3.30.450.50:FF:000020">
    <property type="entry name" value="Synaptobrevin homolog YKT6"/>
    <property type="match status" value="1"/>
</dbReference>
<dbReference type="FunFam" id="1.20.5.110:FF:000020">
    <property type="entry name" value="synaptobrevin homolog YKT6"/>
    <property type="match status" value="1"/>
</dbReference>
<keyword evidence="9" id="KW-0636">Prenylation</keyword>
<comment type="caution">
    <text evidence="14">The sequence shown here is derived from an EMBL/GenBank/DDBJ whole genome shotgun (WGS) entry which is preliminary data.</text>
</comment>
<dbReference type="PROSITE" id="PS50892">
    <property type="entry name" value="V_SNARE"/>
    <property type="match status" value="1"/>
</dbReference>
<dbReference type="GO" id="GO:0000329">
    <property type="term" value="C:fungal-type vacuole membrane"/>
    <property type="evidence" value="ECO:0007669"/>
    <property type="project" value="EnsemblFungi"/>
</dbReference>
<comment type="similarity">
    <text evidence="2">Belongs to the synaptobrevin family.</text>
</comment>
<evidence type="ECO:0000313" key="14">
    <source>
        <dbReference type="EMBL" id="KTB01282.1"/>
    </source>
</evidence>
<dbReference type="GO" id="GO:0006888">
    <property type="term" value="P:endoplasmic reticulum to Golgi vesicle-mediated transport"/>
    <property type="evidence" value="ECO:0007669"/>
    <property type="project" value="EnsemblFungi"/>
</dbReference>
<dbReference type="SUPFAM" id="SSF58038">
    <property type="entry name" value="SNARE fusion complex"/>
    <property type="match status" value="1"/>
</dbReference>
<dbReference type="GO" id="GO:0006886">
    <property type="term" value="P:intracellular protein transport"/>
    <property type="evidence" value="ECO:0007669"/>
    <property type="project" value="EnsemblFungi"/>
</dbReference>
<evidence type="ECO:0000256" key="4">
    <source>
        <dbReference type="ARBA" id="ARBA00022481"/>
    </source>
</evidence>
<keyword evidence="4" id="KW-0488">Methylation</keyword>
<gene>
    <name evidence="14" type="ORF">AO440_000760</name>
</gene>
<dbReference type="GO" id="GO:0042144">
    <property type="term" value="P:vacuole fusion, non-autophagic"/>
    <property type="evidence" value="ECO:0007669"/>
    <property type="project" value="EnsemblFungi"/>
</dbReference>
<dbReference type="PANTHER" id="PTHR45806">
    <property type="entry name" value="SYNAPTOBREVIN HOMOLOG YKT6"/>
    <property type="match status" value="1"/>
</dbReference>
<dbReference type="GO" id="GO:0061909">
    <property type="term" value="P:autophagosome-lysosome fusion"/>
    <property type="evidence" value="ECO:0007669"/>
    <property type="project" value="EnsemblFungi"/>
</dbReference>
<feature type="domain" description="Longin" evidence="12">
    <location>
        <begin position="7"/>
        <end position="131"/>
    </location>
</feature>
<dbReference type="Pfam" id="PF00957">
    <property type="entry name" value="Synaptobrevin"/>
    <property type="match status" value="1"/>
</dbReference>
<dbReference type="GO" id="GO:0006891">
    <property type="term" value="P:intra-Golgi vesicle-mediated transport"/>
    <property type="evidence" value="ECO:0007669"/>
    <property type="project" value="EnsemblFungi"/>
</dbReference>
<feature type="domain" description="V-SNARE coiled-coil homology" evidence="13">
    <location>
        <begin position="145"/>
        <end position="205"/>
    </location>
</feature>
<proteinExistence type="inferred from homology"/>
<reference evidence="14 15" key="1">
    <citation type="submission" date="2015-10" db="EMBL/GenBank/DDBJ databases">
        <title>Draft genomes sequences of Candida glabrata isolates 1A, 1B, 2A, 2B, 3A and 3B.</title>
        <authorList>
            <person name="Haavelsrud O.E."/>
            <person name="Gaustad P."/>
        </authorList>
    </citation>
    <scope>NUCLEOTIDE SEQUENCE [LARGE SCALE GENOMIC DNA]</scope>
    <source>
        <strain evidence="14">910700640</strain>
    </source>
</reference>
<dbReference type="PROSITE" id="PS50859">
    <property type="entry name" value="LONGIN"/>
    <property type="match status" value="1"/>
</dbReference>
<keyword evidence="5 11" id="KW-0175">Coiled coil</keyword>
<dbReference type="InterPro" id="IPR045848">
    <property type="entry name" value="R-SNARE_YKT6"/>
</dbReference>
<dbReference type="Proteomes" id="UP000054886">
    <property type="component" value="Unassembled WGS sequence"/>
</dbReference>
<dbReference type="GO" id="GO:0000421">
    <property type="term" value="C:autophagosome membrane"/>
    <property type="evidence" value="ECO:0007669"/>
    <property type="project" value="EnsemblFungi"/>
</dbReference>
<dbReference type="PRINTS" id="PR00219">
    <property type="entry name" value="SYNAPTOBREVN"/>
</dbReference>
<organism evidence="14 15">
    <name type="scientific">Candida glabrata</name>
    <name type="common">Yeast</name>
    <name type="synonym">Torulopsis glabrata</name>
    <dbReference type="NCBI Taxonomy" id="5478"/>
    <lineage>
        <taxon>Eukaryota</taxon>
        <taxon>Fungi</taxon>
        <taxon>Dikarya</taxon>
        <taxon>Ascomycota</taxon>
        <taxon>Saccharomycotina</taxon>
        <taxon>Saccharomycetes</taxon>
        <taxon>Saccharomycetales</taxon>
        <taxon>Saccharomycetaceae</taxon>
        <taxon>Nakaseomyces</taxon>
    </lineage>
</organism>
<evidence type="ECO:0000256" key="10">
    <source>
        <dbReference type="ARBA" id="ARBA00026133"/>
    </source>
</evidence>
<evidence type="ECO:0000256" key="9">
    <source>
        <dbReference type="ARBA" id="ARBA00023289"/>
    </source>
</evidence>
<evidence type="ECO:0000256" key="1">
    <source>
        <dbReference type="ARBA" id="ARBA00004342"/>
    </source>
</evidence>
<evidence type="ECO:0000259" key="13">
    <source>
        <dbReference type="PROSITE" id="PS50892"/>
    </source>
</evidence>
<evidence type="ECO:0000256" key="7">
    <source>
        <dbReference type="ARBA" id="ARBA00023139"/>
    </source>
</evidence>
<evidence type="ECO:0000256" key="8">
    <source>
        <dbReference type="ARBA" id="ARBA00023288"/>
    </source>
</evidence>
<dbReference type="GO" id="GO:0005886">
    <property type="term" value="C:plasma membrane"/>
    <property type="evidence" value="ECO:0007669"/>
    <property type="project" value="UniProtKB-SubCell"/>
</dbReference>
<dbReference type="GO" id="GO:0005484">
    <property type="term" value="F:SNAP receptor activity"/>
    <property type="evidence" value="ECO:0007669"/>
    <property type="project" value="EnsemblFungi"/>
</dbReference>
<dbReference type="GO" id="GO:0031201">
    <property type="term" value="C:SNARE complex"/>
    <property type="evidence" value="ECO:0007669"/>
    <property type="project" value="EnsemblFungi"/>
</dbReference>
<sequence>MKIYYIGVFRSPAEQSSDEKALELTEVKDLSQFGFFERNSVGQFMTFFAETVATRTTAGQRQSVEEGNYIGHVYARSEGICGVLITDKDYPVRPAYTLLNKVLDEYLVAHPADQWKSITATSDSLKMAELSTYISKYQDPAQADAIMKVQQELDETKIVLHKTIENVLQRGEKLDNLVDKSESLTASSKMFYKQAKKTNSCCIIM</sequence>
<dbReference type="VEuPathDB" id="FungiDB:CAGL0D03498g"/>
<dbReference type="PANTHER" id="PTHR45806:SF1">
    <property type="entry name" value="SYNAPTOBREVIN HOMOLOG YKT6"/>
    <property type="match status" value="1"/>
</dbReference>
<dbReference type="Gene3D" id="3.30.450.50">
    <property type="entry name" value="Longin domain"/>
    <property type="match status" value="1"/>
</dbReference>
<dbReference type="GO" id="GO:0005789">
    <property type="term" value="C:endoplasmic reticulum membrane"/>
    <property type="evidence" value="ECO:0007669"/>
    <property type="project" value="EnsemblFungi"/>
</dbReference>
<keyword evidence="7" id="KW-0564">Palmitate</keyword>
<evidence type="ECO:0000313" key="15">
    <source>
        <dbReference type="Proteomes" id="UP000054886"/>
    </source>
</evidence>
<keyword evidence="6" id="KW-0472">Membrane</keyword>
<dbReference type="GO" id="GO:0005768">
    <property type="term" value="C:endosome"/>
    <property type="evidence" value="ECO:0007669"/>
    <property type="project" value="EnsemblFungi"/>
</dbReference>
<dbReference type="CDD" id="cd15867">
    <property type="entry name" value="R-SNARE_YKT6"/>
    <property type="match status" value="1"/>
</dbReference>
<evidence type="ECO:0000256" key="5">
    <source>
        <dbReference type="ARBA" id="ARBA00023054"/>
    </source>
</evidence>
<dbReference type="SUPFAM" id="SSF64356">
    <property type="entry name" value="SNARE-like"/>
    <property type="match status" value="1"/>
</dbReference>
<evidence type="ECO:0000256" key="2">
    <source>
        <dbReference type="ARBA" id="ARBA00008025"/>
    </source>
</evidence>
<dbReference type="GO" id="GO:0016409">
    <property type="term" value="F:palmitoyltransferase activity"/>
    <property type="evidence" value="ECO:0007669"/>
    <property type="project" value="EnsemblFungi"/>
</dbReference>
<dbReference type="VEuPathDB" id="FungiDB:GWK60_D03663"/>